<reference evidence="3 4" key="1">
    <citation type="submission" date="2016-05" db="EMBL/GenBank/DDBJ databases">
        <title>Genome Sequence of Pseudomonas citronellolis Strain SJTE-3, an Estrogens and Persistent Organic Pollutants degradation strain.</title>
        <authorList>
            <person name="Liang R."/>
        </authorList>
    </citation>
    <scope>NUCLEOTIDE SEQUENCE [LARGE SCALE GENOMIC DNA]</scope>
    <source>
        <strain evidence="3 4">SJTE-3</strain>
        <plasmid evidence="4">Plasmid prbl16</plasmid>
    </source>
</reference>
<dbReference type="PANTHER" id="PTHR30486">
    <property type="entry name" value="TWITCHING MOTILITY PROTEIN PILT"/>
    <property type="match status" value="1"/>
</dbReference>
<evidence type="ECO:0000256" key="1">
    <source>
        <dbReference type="ARBA" id="ARBA00006611"/>
    </source>
</evidence>
<dbReference type="Proteomes" id="UP000077748">
    <property type="component" value="Plasmid pRBL16"/>
</dbReference>
<dbReference type="Gene3D" id="3.40.50.300">
    <property type="entry name" value="P-loop containing nucleotide triphosphate hydrolases"/>
    <property type="match status" value="1"/>
</dbReference>
<organism evidence="3 4">
    <name type="scientific">Pseudomonas citronellolis</name>
    <dbReference type="NCBI Taxonomy" id="53408"/>
    <lineage>
        <taxon>Bacteria</taxon>
        <taxon>Pseudomonadati</taxon>
        <taxon>Pseudomonadota</taxon>
        <taxon>Gammaproteobacteria</taxon>
        <taxon>Pseudomonadales</taxon>
        <taxon>Pseudomonadaceae</taxon>
        <taxon>Pseudomonas</taxon>
    </lineage>
</organism>
<dbReference type="SUPFAM" id="SSF52540">
    <property type="entry name" value="P-loop containing nucleoside triphosphate hydrolases"/>
    <property type="match status" value="1"/>
</dbReference>
<comment type="similarity">
    <text evidence="1">Belongs to the GSP E family.</text>
</comment>
<dbReference type="GeneID" id="93444609"/>
<accession>A0A1A9KM54</accession>
<feature type="domain" description="Bacterial type II secretion system protein E" evidence="2">
    <location>
        <begin position="108"/>
        <end position="323"/>
    </location>
</feature>
<proteinExistence type="inferred from homology"/>
<evidence type="ECO:0000259" key="2">
    <source>
        <dbReference type="Pfam" id="PF00437"/>
    </source>
</evidence>
<gene>
    <name evidence="3" type="ORF">A9C11_31865</name>
</gene>
<geneLocation type="plasmid" evidence="4">
    <name>prbl16</name>
</geneLocation>
<evidence type="ECO:0000313" key="3">
    <source>
        <dbReference type="EMBL" id="ANI18667.1"/>
    </source>
</evidence>
<dbReference type="GO" id="GO:0016887">
    <property type="term" value="F:ATP hydrolysis activity"/>
    <property type="evidence" value="ECO:0007669"/>
    <property type="project" value="InterPro"/>
</dbReference>
<sequence>MLLKPKEFDAEAFAKEATNITLSERTMEMVDNFGQVHSPEILPIWKDFYEKMLAEKGKGNKRKSADFTIPFNGYRYRCNLANSMDGWVIAMRRLLQGKLNFQKDLKLDYNVVKSLMKGAGLTLFAGVMGSGKSTTMFSALENMDPLERGLLGTCEDPIEYIFEGGGVIQREVGEHVESFEQAIRDCVRQNRKTIMVSEIRDPETANAALLAASTGHSVFATIHADSAPDAYTRMLALVDPRYERLVPQTLRGIFWQHMLRFSDGQRAPLPIYESIEVTGAVRQILQGGPEKLPMLANEMKRQGRRNMAETAMAWVTANKVSREEVREFTDRRGRINEL</sequence>
<dbReference type="EMBL" id="CP015879">
    <property type="protein sequence ID" value="ANI18667.1"/>
    <property type="molecule type" value="Genomic_DNA"/>
</dbReference>
<dbReference type="InterPro" id="IPR027417">
    <property type="entry name" value="P-loop_NTPase"/>
</dbReference>
<dbReference type="InterPro" id="IPR001482">
    <property type="entry name" value="T2SS/T4SS_dom"/>
</dbReference>
<dbReference type="Pfam" id="PF00437">
    <property type="entry name" value="T2SSE"/>
    <property type="match status" value="1"/>
</dbReference>
<dbReference type="RefSeq" id="WP_010792542.1">
    <property type="nucleotide sequence ID" value="NZ_CP015879.1"/>
</dbReference>
<dbReference type="PANTHER" id="PTHR30486:SF6">
    <property type="entry name" value="TYPE IV PILUS RETRACTATION ATPASE PILT"/>
    <property type="match status" value="1"/>
</dbReference>
<dbReference type="InterPro" id="IPR050921">
    <property type="entry name" value="T4SS_GSP_E_ATPase"/>
</dbReference>
<dbReference type="AlphaFoldDB" id="A0A1A9KM54"/>
<keyword evidence="3" id="KW-0614">Plasmid</keyword>
<evidence type="ECO:0000313" key="4">
    <source>
        <dbReference type="Proteomes" id="UP000077748"/>
    </source>
</evidence>
<protein>
    <submittedName>
        <fullName evidence="3">Twitching motility protein</fullName>
    </submittedName>
</protein>
<name>A0A1A9KM54_9PSED</name>